<reference evidence="1" key="1">
    <citation type="submission" date="2018-12" db="EMBL/GenBank/DDBJ databases">
        <authorList>
            <person name="Will S."/>
            <person name="Neumann-Schaal M."/>
            <person name="Henke P."/>
        </authorList>
    </citation>
    <scope>NUCLEOTIDE SEQUENCE</scope>
    <source>
        <strain evidence="1">PCC 7102</strain>
    </source>
</reference>
<gene>
    <name evidence="1" type="ORF">DSM106972_014640</name>
</gene>
<proteinExistence type="predicted"/>
<name>A0A3S1ASH1_9CYAN</name>
<dbReference type="Proteomes" id="UP000271624">
    <property type="component" value="Unassembled WGS sequence"/>
</dbReference>
<organism evidence="1 2">
    <name type="scientific">Dulcicalothrix desertica PCC 7102</name>
    <dbReference type="NCBI Taxonomy" id="232991"/>
    <lineage>
        <taxon>Bacteria</taxon>
        <taxon>Bacillati</taxon>
        <taxon>Cyanobacteriota</taxon>
        <taxon>Cyanophyceae</taxon>
        <taxon>Nostocales</taxon>
        <taxon>Calotrichaceae</taxon>
        <taxon>Dulcicalothrix</taxon>
    </lineage>
</organism>
<protein>
    <submittedName>
        <fullName evidence="1">Uncharacterized protein</fullName>
    </submittedName>
</protein>
<accession>A0A3S1ASH1</accession>
<reference evidence="1" key="2">
    <citation type="journal article" date="2019" name="Genome Biol. Evol.">
        <title>Day and night: Metabolic profiles and evolutionary relationships of six axenic non-marine cyanobacteria.</title>
        <authorList>
            <person name="Will S.E."/>
            <person name="Henke P."/>
            <person name="Boedeker C."/>
            <person name="Huang S."/>
            <person name="Brinkmann H."/>
            <person name="Rohde M."/>
            <person name="Jarek M."/>
            <person name="Friedl T."/>
            <person name="Seufert S."/>
            <person name="Schumacher M."/>
            <person name="Overmann J."/>
            <person name="Neumann-Schaal M."/>
            <person name="Petersen J."/>
        </authorList>
    </citation>
    <scope>NUCLEOTIDE SEQUENCE [LARGE SCALE GENOMIC DNA]</scope>
    <source>
        <strain evidence="1">PCC 7102</strain>
    </source>
</reference>
<dbReference type="AlphaFoldDB" id="A0A3S1ASH1"/>
<evidence type="ECO:0000313" key="2">
    <source>
        <dbReference type="Proteomes" id="UP000271624"/>
    </source>
</evidence>
<keyword evidence="2" id="KW-1185">Reference proteome</keyword>
<sequence length="270" mass="30371">MKTIHHLELKLYNYHGEITPGYEEFISKYAPYRHGSSTSYIFSDSQQLTEAISMLTKQGLPVEHFYKFELATNELETYPALYLGVYCIFEVFGIESGKEKVKANILNDYQMVQDYESERIVVSTKIKKILDDTTKGLSWESIETTNGEECFIIKVEEILPEPIVVPFPVNIEPEDPALTFAVRSDGRSAITETNIAKLAEVGIALSLDVKTPLTVLPWQRRLLASGKVIKALQIAGLKDILELTQPLLLESHVLIGGTNQLTEYQTIAIV</sequence>
<dbReference type="RefSeq" id="WP_127080118.1">
    <property type="nucleotide sequence ID" value="NZ_RSCL01000003.1"/>
</dbReference>
<evidence type="ECO:0000313" key="1">
    <source>
        <dbReference type="EMBL" id="RUT08296.1"/>
    </source>
</evidence>
<comment type="caution">
    <text evidence="1">The sequence shown here is derived from an EMBL/GenBank/DDBJ whole genome shotgun (WGS) entry which is preliminary data.</text>
</comment>
<dbReference type="EMBL" id="RSCL01000003">
    <property type="protein sequence ID" value="RUT08296.1"/>
    <property type="molecule type" value="Genomic_DNA"/>
</dbReference>